<keyword evidence="1" id="KW-1133">Transmembrane helix</keyword>
<feature type="transmembrane region" description="Helical" evidence="1">
    <location>
        <begin position="44"/>
        <end position="63"/>
    </location>
</feature>
<protein>
    <submittedName>
        <fullName evidence="2">Uncharacterized protein</fullName>
    </submittedName>
</protein>
<dbReference type="Proteomes" id="UP000501534">
    <property type="component" value="Chromosome"/>
</dbReference>
<gene>
    <name evidence="2" type="ORF">DSM104443_01415</name>
</gene>
<organism evidence="2 3">
    <name type="scientific">Usitatibacter rugosus</name>
    <dbReference type="NCBI Taxonomy" id="2732067"/>
    <lineage>
        <taxon>Bacteria</taxon>
        <taxon>Pseudomonadati</taxon>
        <taxon>Pseudomonadota</taxon>
        <taxon>Betaproteobacteria</taxon>
        <taxon>Nitrosomonadales</taxon>
        <taxon>Usitatibacteraceae</taxon>
        <taxon>Usitatibacter</taxon>
    </lineage>
</organism>
<feature type="transmembrane region" description="Helical" evidence="1">
    <location>
        <begin position="69"/>
        <end position="93"/>
    </location>
</feature>
<evidence type="ECO:0000256" key="1">
    <source>
        <dbReference type="SAM" id="Phobius"/>
    </source>
</evidence>
<feature type="transmembrane region" description="Helical" evidence="1">
    <location>
        <begin position="148"/>
        <end position="170"/>
    </location>
</feature>
<dbReference type="AlphaFoldDB" id="A0A6M4GXY3"/>
<dbReference type="KEGG" id="uru:DSM104443_01415"/>
<keyword evidence="3" id="KW-1185">Reference proteome</keyword>
<evidence type="ECO:0000313" key="3">
    <source>
        <dbReference type="Proteomes" id="UP000501534"/>
    </source>
</evidence>
<dbReference type="RefSeq" id="WP_171090806.1">
    <property type="nucleotide sequence ID" value="NZ_CP053069.1"/>
</dbReference>
<sequence>MKPLRETFLAKLDGTVRWTGMNARVADEMSDAPSADRKHRPLRWIPILPIALSCAVFVLFFISPPELDVVRLGAVFVGLQVSLLAMLPAIHLGGPLGKPSLEDDEREAALRKDSFLFCLGLLAALNCVGQPILMILSHGQHWQTGYSVGVASSALMLNISLFGCLPTLYASWNLRQLPRE</sequence>
<evidence type="ECO:0000313" key="2">
    <source>
        <dbReference type="EMBL" id="QJR10357.1"/>
    </source>
</evidence>
<keyword evidence="1" id="KW-0812">Transmembrane</keyword>
<keyword evidence="1" id="KW-0472">Membrane</keyword>
<accession>A0A6M4GXY3</accession>
<dbReference type="EMBL" id="CP053069">
    <property type="protein sequence ID" value="QJR10357.1"/>
    <property type="molecule type" value="Genomic_DNA"/>
</dbReference>
<feature type="transmembrane region" description="Helical" evidence="1">
    <location>
        <begin position="114"/>
        <end position="136"/>
    </location>
</feature>
<proteinExistence type="predicted"/>
<name>A0A6M4GXY3_9PROT</name>
<reference evidence="2 3" key="1">
    <citation type="submission" date="2020-04" db="EMBL/GenBank/DDBJ databases">
        <title>Usitatibacter rugosus gen. nov., sp. nov. and Usitatibacter palustris sp. nov., novel members of Usitatibacteraceae fam. nov. within the order Nitrosomonadales isolated from soil.</title>
        <authorList>
            <person name="Huber K.J."/>
            <person name="Neumann-Schaal M."/>
            <person name="Geppert A."/>
            <person name="Luckner M."/>
            <person name="Wanner G."/>
            <person name="Overmann J."/>
        </authorList>
    </citation>
    <scope>NUCLEOTIDE SEQUENCE [LARGE SCALE GENOMIC DNA]</scope>
    <source>
        <strain evidence="2 3">0125_3</strain>
    </source>
</reference>